<keyword evidence="1" id="KW-0812">Transmembrane</keyword>
<dbReference type="EMBL" id="JADFTZ010000001">
    <property type="protein sequence ID" value="MBE9575338.1"/>
    <property type="molecule type" value="Genomic_DNA"/>
</dbReference>
<name>A0ABR9WN54_9FLAO</name>
<evidence type="ECO:0000313" key="2">
    <source>
        <dbReference type="EMBL" id="MBE9575338.1"/>
    </source>
</evidence>
<feature type="transmembrane region" description="Helical" evidence="1">
    <location>
        <begin position="232"/>
        <end position="251"/>
    </location>
</feature>
<comment type="caution">
    <text evidence="2">The sequence shown here is derived from an EMBL/GenBank/DDBJ whole genome shotgun (WGS) entry which is preliminary data.</text>
</comment>
<feature type="transmembrane region" description="Helical" evidence="1">
    <location>
        <begin position="91"/>
        <end position="109"/>
    </location>
</feature>
<reference evidence="2 3" key="1">
    <citation type="submission" date="2020-10" db="EMBL/GenBank/DDBJ databases">
        <title>The genome sequence of Flavobacterium aquaticum 1Y8A.</title>
        <authorList>
            <person name="Liu Y."/>
        </authorList>
    </citation>
    <scope>NUCLEOTIDE SEQUENCE [LARGE SCALE GENOMIC DNA]</scope>
    <source>
        <strain evidence="2 3">1Y8A</strain>
    </source>
</reference>
<accession>A0ABR9WN54</accession>
<gene>
    <name evidence="2" type="ORF">IM755_01330</name>
</gene>
<dbReference type="RefSeq" id="WP_194093269.1">
    <property type="nucleotide sequence ID" value="NZ_JADFTZ010000001.1"/>
</dbReference>
<evidence type="ECO:0000313" key="3">
    <source>
        <dbReference type="Proteomes" id="UP000656274"/>
    </source>
</evidence>
<dbReference type="Proteomes" id="UP000656274">
    <property type="component" value="Unassembled WGS sequence"/>
</dbReference>
<keyword evidence="1" id="KW-1133">Transmembrane helix</keyword>
<feature type="transmembrane region" description="Helical" evidence="1">
    <location>
        <begin position="327"/>
        <end position="350"/>
    </location>
</feature>
<dbReference type="Pfam" id="PF12412">
    <property type="entry name" value="DUF3667"/>
    <property type="match status" value="1"/>
</dbReference>
<evidence type="ECO:0000256" key="1">
    <source>
        <dbReference type="SAM" id="Phobius"/>
    </source>
</evidence>
<protein>
    <submittedName>
        <fullName evidence="2">DUF3667 domain-containing protein</fullName>
    </submittedName>
</protein>
<proteinExistence type="predicted"/>
<organism evidence="2 3">
    <name type="scientific">Flavobacterium proteolyticum</name>
    <dbReference type="NCBI Taxonomy" id="2911683"/>
    <lineage>
        <taxon>Bacteria</taxon>
        <taxon>Pseudomonadati</taxon>
        <taxon>Bacteroidota</taxon>
        <taxon>Flavobacteriia</taxon>
        <taxon>Flavobacteriales</taxon>
        <taxon>Flavobacteriaceae</taxon>
        <taxon>Flavobacterium</taxon>
    </lineage>
</organism>
<keyword evidence="3" id="KW-1185">Reference proteome</keyword>
<sequence length="351" mass="41507">MNRKDKKYRGTQCINCETKLDVSEKYCHACGQLNSTKKLTIRDFIEEFFANFYAYDSRLRNTFFSLFLKPGIAAREFCEGKRHHHANPFRLFLSISIILFIVMDIGTRFNNKSAEEKPETELITSDSTKIDYNKIYDTGVIEVDKKTGKEFHRDSIYKAKELNNPENLDHLTLRITSFRNYNLKNPQETPAVALKKLGYENNKINRYIYEKAQNLKSNDVLREISDYILGKLPFLIFLSIPFIAIIFWITFYDKNFNYTDHLVFSYNFYSFMFICLILFEFIGFISEDLSLFLVGTSFFILFPLYLYKSLRNFYQNSRWKTIFKFILLNILFIPISLLAVFVLMAVSIILF</sequence>
<dbReference type="InterPro" id="IPR022134">
    <property type="entry name" value="DUF3667"/>
</dbReference>
<feature type="transmembrane region" description="Helical" evidence="1">
    <location>
        <begin position="263"/>
        <end position="283"/>
    </location>
</feature>
<keyword evidence="1" id="KW-0472">Membrane</keyword>
<feature type="transmembrane region" description="Helical" evidence="1">
    <location>
        <begin position="289"/>
        <end position="307"/>
    </location>
</feature>